<evidence type="ECO:0000313" key="4">
    <source>
        <dbReference type="EMBL" id="TFV75838.1"/>
    </source>
</evidence>
<dbReference type="RefSeq" id="WP_135164165.1">
    <property type="nucleotide sequence ID" value="NZ_SPQS01000007.1"/>
</dbReference>
<proteinExistence type="predicted"/>
<name>A0A4Y9P8S9_9BRAD</name>
<feature type="domain" description="HTH tetR-type" evidence="3">
    <location>
        <begin position="18"/>
        <end position="78"/>
    </location>
</feature>
<dbReference type="InterPro" id="IPR009057">
    <property type="entry name" value="Homeodomain-like_sf"/>
</dbReference>
<accession>A0A4Y9P8S9</accession>
<dbReference type="PANTHER" id="PTHR43479:SF11">
    <property type="entry name" value="ACREF_ENVCD OPERON REPRESSOR-RELATED"/>
    <property type="match status" value="1"/>
</dbReference>
<dbReference type="GO" id="GO:0003677">
    <property type="term" value="F:DNA binding"/>
    <property type="evidence" value="ECO:0007669"/>
    <property type="project" value="UniProtKB-UniRule"/>
</dbReference>
<evidence type="ECO:0000259" key="3">
    <source>
        <dbReference type="PROSITE" id="PS50977"/>
    </source>
</evidence>
<feature type="DNA-binding region" description="H-T-H motif" evidence="2">
    <location>
        <begin position="41"/>
        <end position="60"/>
    </location>
</feature>
<keyword evidence="1 2" id="KW-0238">DNA-binding</keyword>
<dbReference type="AlphaFoldDB" id="A0A4Y9P8S9"/>
<evidence type="ECO:0000256" key="2">
    <source>
        <dbReference type="PROSITE-ProRule" id="PRU00335"/>
    </source>
</evidence>
<dbReference type="SUPFAM" id="SSF46689">
    <property type="entry name" value="Homeodomain-like"/>
    <property type="match status" value="1"/>
</dbReference>
<dbReference type="PANTHER" id="PTHR43479">
    <property type="entry name" value="ACREF/ENVCD OPERON REPRESSOR-RELATED"/>
    <property type="match status" value="1"/>
</dbReference>
<evidence type="ECO:0000256" key="1">
    <source>
        <dbReference type="ARBA" id="ARBA00023125"/>
    </source>
</evidence>
<reference evidence="4 5" key="1">
    <citation type="submission" date="2019-03" db="EMBL/GenBank/DDBJ databases">
        <title>Bradyrhizobium strains diversity.</title>
        <authorList>
            <person name="Urquiaga M.C.O."/>
            <person name="Hungria M."/>
            <person name="Delamuta J.R.M."/>
            <person name="Klepa M.S."/>
        </authorList>
    </citation>
    <scope>NUCLEOTIDE SEQUENCE [LARGE SCALE GENOMIC DNA]</scope>
    <source>
        <strain evidence="4 5">CNPSo 3426</strain>
    </source>
</reference>
<comment type="caution">
    <text evidence="4">The sequence shown here is derived from an EMBL/GenBank/DDBJ whole genome shotgun (WGS) entry which is preliminary data.</text>
</comment>
<evidence type="ECO:0000313" key="5">
    <source>
        <dbReference type="Proteomes" id="UP000297700"/>
    </source>
</evidence>
<dbReference type="Proteomes" id="UP000297700">
    <property type="component" value="Unassembled WGS sequence"/>
</dbReference>
<dbReference type="EMBL" id="SPQS01000007">
    <property type="protein sequence ID" value="TFV75838.1"/>
    <property type="molecule type" value="Genomic_DNA"/>
</dbReference>
<dbReference type="Pfam" id="PF00440">
    <property type="entry name" value="TetR_N"/>
    <property type="match status" value="1"/>
</dbReference>
<dbReference type="InterPro" id="IPR001647">
    <property type="entry name" value="HTH_TetR"/>
</dbReference>
<dbReference type="PROSITE" id="PS50977">
    <property type="entry name" value="HTH_TETR_2"/>
    <property type="match status" value="1"/>
</dbReference>
<protein>
    <submittedName>
        <fullName evidence="4">TetR/AcrR family transcriptional regulator</fullName>
    </submittedName>
</protein>
<gene>
    <name evidence="4" type="ORF">E4K64_14730</name>
</gene>
<dbReference type="Gene3D" id="1.10.357.10">
    <property type="entry name" value="Tetracycline Repressor, domain 2"/>
    <property type="match status" value="1"/>
</dbReference>
<organism evidence="4 5">
    <name type="scientific">Bradyrhizobium frederickii</name>
    <dbReference type="NCBI Taxonomy" id="2560054"/>
    <lineage>
        <taxon>Bacteria</taxon>
        <taxon>Pseudomonadati</taxon>
        <taxon>Pseudomonadota</taxon>
        <taxon>Alphaproteobacteria</taxon>
        <taxon>Hyphomicrobiales</taxon>
        <taxon>Nitrobacteraceae</taxon>
        <taxon>Bradyrhizobium</taxon>
    </lineage>
</organism>
<dbReference type="InterPro" id="IPR050624">
    <property type="entry name" value="HTH-type_Tx_Regulator"/>
</dbReference>
<sequence length="231" mass="25005">MANVDPVRRAEIGREKRARTRAQLVAAASALFARQAVESVTVDDVVREAEVAKGTFYVHFKDLRELTAAVADELVKAIDDLLQPIRLTIDDPALRIAYGCSCFIDRAFADPGWAGVAARMAVATATVGEVARRRLLEDIKRHAKSLPAGSAISAELALEVVVGIMFQMFAAIAERRLSSRHREDAIAAILRAIGLDARQVKSVLTRLPVQADAGRSGLPVKAARARKRISS</sequence>